<gene>
    <name evidence="1" type="ORF">PHET_10092</name>
</gene>
<comment type="caution">
    <text evidence="1">The sequence shown here is derived from an EMBL/GenBank/DDBJ whole genome shotgun (WGS) entry which is preliminary data.</text>
</comment>
<evidence type="ECO:0000313" key="1">
    <source>
        <dbReference type="EMBL" id="KAF5394814.1"/>
    </source>
</evidence>
<dbReference type="EMBL" id="LUCH01017665">
    <property type="protein sequence ID" value="KAF5394814.1"/>
    <property type="molecule type" value="Genomic_DNA"/>
</dbReference>
<evidence type="ECO:0000313" key="2">
    <source>
        <dbReference type="Proteomes" id="UP000748531"/>
    </source>
</evidence>
<dbReference type="Proteomes" id="UP000748531">
    <property type="component" value="Unassembled WGS sequence"/>
</dbReference>
<accession>A0A8J4T0L1</accession>
<dbReference type="OrthoDB" id="10667379at2759"/>
<proteinExistence type="predicted"/>
<dbReference type="AlphaFoldDB" id="A0A8J4T0L1"/>
<keyword evidence="2" id="KW-1185">Reference proteome</keyword>
<protein>
    <submittedName>
        <fullName evidence="1">Uncharacterized protein</fullName>
    </submittedName>
</protein>
<name>A0A8J4T0L1_9TREM</name>
<organism evidence="1 2">
    <name type="scientific">Paragonimus heterotremus</name>
    <dbReference type="NCBI Taxonomy" id="100268"/>
    <lineage>
        <taxon>Eukaryota</taxon>
        <taxon>Metazoa</taxon>
        <taxon>Spiralia</taxon>
        <taxon>Lophotrochozoa</taxon>
        <taxon>Platyhelminthes</taxon>
        <taxon>Trematoda</taxon>
        <taxon>Digenea</taxon>
        <taxon>Plagiorchiida</taxon>
        <taxon>Troglotremata</taxon>
        <taxon>Troglotrematidae</taxon>
        <taxon>Paragonimus</taxon>
    </lineage>
</organism>
<sequence length="123" mass="14080">MPLCKAYFMSHLNYCVQAQDQSEVKYTEVLERIQVYLTRLLWNWGGSKSCGQQFSKLGPFTAEQRRARGDFIKPHKIPKNVSGVLLKTAQVATLTRANHFVRRTTSSWNVPSQDIVSSDIMIM</sequence>
<reference evidence="1" key="1">
    <citation type="submission" date="2019-05" db="EMBL/GenBank/DDBJ databases">
        <title>Annotation for the trematode Paragonimus heterotremus.</title>
        <authorList>
            <person name="Choi Y.-J."/>
        </authorList>
    </citation>
    <scope>NUCLEOTIDE SEQUENCE</scope>
    <source>
        <strain evidence="1">LC</strain>
    </source>
</reference>